<accession>A0A2T6GS25</accession>
<dbReference type="RefSeq" id="WP_108543304.1">
    <property type="nucleotide sequence ID" value="NZ_PYJM01000001.1"/>
</dbReference>
<dbReference type="InterPro" id="IPR052411">
    <property type="entry name" value="c-mor_Regulatory_Protein"/>
</dbReference>
<evidence type="ECO:0000313" key="2">
    <source>
        <dbReference type="EMBL" id="PUA46960.1"/>
    </source>
</evidence>
<dbReference type="Pfam" id="PF08765">
    <property type="entry name" value="Mor"/>
    <property type="match status" value="1"/>
</dbReference>
<evidence type="ECO:0000259" key="1">
    <source>
        <dbReference type="Pfam" id="PF08765"/>
    </source>
</evidence>
<dbReference type="PANTHER" id="PTHR37812:SF1">
    <property type="entry name" value="MU-LIKE PROPHAGE FLUMU PROTEIN C"/>
    <property type="match status" value="1"/>
</dbReference>
<dbReference type="SUPFAM" id="SSF46689">
    <property type="entry name" value="Homeodomain-like"/>
    <property type="match status" value="1"/>
</dbReference>
<dbReference type="PANTHER" id="PTHR37812">
    <property type="entry name" value="MU-LIKE PROPHAGE FLUMU PROTEIN C"/>
    <property type="match status" value="1"/>
</dbReference>
<protein>
    <submittedName>
        <fullName evidence="2">Transcriptional regulator</fullName>
    </submittedName>
</protein>
<organism evidence="2 3">
    <name type="scientific">Pseudomonas protegens</name>
    <dbReference type="NCBI Taxonomy" id="380021"/>
    <lineage>
        <taxon>Bacteria</taxon>
        <taxon>Pseudomonadati</taxon>
        <taxon>Pseudomonadota</taxon>
        <taxon>Gammaproteobacteria</taxon>
        <taxon>Pseudomonadales</taxon>
        <taxon>Pseudomonadaceae</taxon>
        <taxon>Pseudomonas</taxon>
    </lineage>
</organism>
<dbReference type="EMBL" id="PYJM01000001">
    <property type="protein sequence ID" value="PUA46960.1"/>
    <property type="molecule type" value="Genomic_DNA"/>
</dbReference>
<dbReference type="Gene3D" id="1.10.10.60">
    <property type="entry name" value="Homeodomain-like"/>
    <property type="match status" value="1"/>
</dbReference>
<evidence type="ECO:0000313" key="3">
    <source>
        <dbReference type="Proteomes" id="UP000244178"/>
    </source>
</evidence>
<comment type="caution">
    <text evidence="2">The sequence shown here is derived from an EMBL/GenBank/DDBJ whole genome shotgun (WGS) entry which is preliminary data.</text>
</comment>
<feature type="domain" description="Mor transcription activator" evidence="1">
    <location>
        <begin position="29"/>
        <end position="132"/>
    </location>
</feature>
<dbReference type="AlphaFoldDB" id="A0A2T6GS25"/>
<reference evidence="2 3" key="1">
    <citation type="submission" date="2018-03" db="EMBL/GenBank/DDBJ databases">
        <title>Draft genome sequence of the plant growth promoting rhizobacterium Pseudomonas protegens strain BNJ-SS-45 isolated from wheat (Triticum aestivum) rhizosphere.</title>
        <authorList>
            <person name="Bajpai A."/>
            <person name="Shende K."/>
            <person name="Meena N."/>
            <person name="Upadhyayula S.R."/>
            <person name="Suravajhala P."/>
            <person name="Medicherla K.M."/>
            <person name="Johri B.N."/>
        </authorList>
    </citation>
    <scope>NUCLEOTIDE SEQUENCE [LARGE SCALE GENOMIC DNA]</scope>
    <source>
        <strain evidence="2 3">BNJ-SS-45</strain>
    </source>
</reference>
<dbReference type="InterPro" id="IPR014875">
    <property type="entry name" value="Mor_transcription_activator"/>
</dbReference>
<name>A0A2T6GS25_9PSED</name>
<dbReference type="Proteomes" id="UP000244178">
    <property type="component" value="Unassembled WGS sequence"/>
</dbReference>
<gene>
    <name evidence="2" type="ORF">C5U62_02990</name>
</gene>
<sequence length="145" mass="16489">MNEDMFPDDIDNLDAKKVLASMQDPTVLSRWEGSLREMVEIAEVKLLAEMGPDSTAPELARHVVFAICSAMGGNVIYLPRGDALKRAMRDAAIFREWRDNNTPVPDLVRKYDLANQTIYDIIKKQRALHRKNEPDLFGYDEGTVH</sequence>
<dbReference type="InterPro" id="IPR009057">
    <property type="entry name" value="Homeodomain-like_sf"/>
</dbReference>
<proteinExistence type="predicted"/>